<comment type="caution">
    <text evidence="6">The sequence shown here is derived from an EMBL/GenBank/DDBJ whole genome shotgun (WGS) entry which is preliminary data.</text>
</comment>
<keyword evidence="7" id="KW-1185">Reference proteome</keyword>
<dbReference type="Proteomes" id="UP001152836">
    <property type="component" value="Unassembled WGS sequence"/>
</dbReference>
<protein>
    <submittedName>
        <fullName evidence="6">Fam24a protein</fullName>
    </submittedName>
</protein>
<evidence type="ECO:0000256" key="4">
    <source>
        <dbReference type="ARBA" id="ARBA00022729"/>
    </source>
</evidence>
<evidence type="ECO:0000313" key="7">
    <source>
        <dbReference type="Proteomes" id="UP001152836"/>
    </source>
</evidence>
<evidence type="ECO:0000256" key="1">
    <source>
        <dbReference type="ARBA" id="ARBA00004613"/>
    </source>
</evidence>
<dbReference type="InterPro" id="IPR028122">
    <property type="entry name" value="FAM24"/>
</dbReference>
<reference evidence="6" key="1">
    <citation type="submission" date="2022-06" db="EMBL/GenBank/DDBJ databases">
        <authorList>
            <person name="Andreotti S."/>
            <person name="Wyler E."/>
        </authorList>
    </citation>
    <scope>NUCLEOTIDE SEQUENCE</scope>
</reference>
<evidence type="ECO:0000313" key="6">
    <source>
        <dbReference type="EMBL" id="CAH6793227.1"/>
    </source>
</evidence>
<name>A0AAU9ZLY7_PHORO</name>
<keyword evidence="5" id="KW-0472">Membrane</keyword>
<keyword evidence="5" id="KW-1133">Transmembrane helix</keyword>
<dbReference type="PANTHER" id="PTHR35860:SF1">
    <property type="entry name" value="PROTEIN FAM24A"/>
    <property type="match status" value="1"/>
</dbReference>
<proteinExistence type="inferred from homology"/>
<dbReference type="GO" id="GO:0005576">
    <property type="term" value="C:extracellular region"/>
    <property type="evidence" value="ECO:0007669"/>
    <property type="project" value="UniProtKB-SubCell"/>
</dbReference>
<feature type="transmembrane region" description="Helical" evidence="5">
    <location>
        <begin position="12"/>
        <end position="32"/>
    </location>
</feature>
<gene>
    <name evidence="6" type="primary">Fam24a</name>
    <name evidence="6" type="ORF">PHOROB_LOCUS10065</name>
</gene>
<organism evidence="6 7">
    <name type="scientific">Phodopus roborovskii</name>
    <name type="common">Roborovski's desert hamster</name>
    <name type="synonym">Cricetulus roborovskii</name>
    <dbReference type="NCBI Taxonomy" id="109678"/>
    <lineage>
        <taxon>Eukaryota</taxon>
        <taxon>Metazoa</taxon>
        <taxon>Chordata</taxon>
        <taxon>Craniata</taxon>
        <taxon>Vertebrata</taxon>
        <taxon>Euteleostomi</taxon>
        <taxon>Mammalia</taxon>
        <taxon>Eutheria</taxon>
        <taxon>Euarchontoglires</taxon>
        <taxon>Glires</taxon>
        <taxon>Rodentia</taxon>
        <taxon>Myomorpha</taxon>
        <taxon>Muroidea</taxon>
        <taxon>Cricetidae</taxon>
        <taxon>Cricetinae</taxon>
        <taxon>Phodopus</taxon>
    </lineage>
</organism>
<dbReference type="PANTHER" id="PTHR35860">
    <property type="entry name" value="PROTEIN FAM24B"/>
    <property type="match status" value="1"/>
</dbReference>
<dbReference type="EMBL" id="CALSGD010001464">
    <property type="protein sequence ID" value="CAH6793227.1"/>
    <property type="molecule type" value="Genomic_DNA"/>
</dbReference>
<dbReference type="Pfam" id="PF15193">
    <property type="entry name" value="FAM24"/>
    <property type="match status" value="1"/>
</dbReference>
<accession>A0AAU9ZLY7</accession>
<keyword evidence="3" id="KW-0964">Secreted</keyword>
<dbReference type="AlphaFoldDB" id="A0AAU9ZLY7"/>
<evidence type="ECO:0000256" key="3">
    <source>
        <dbReference type="ARBA" id="ARBA00022525"/>
    </source>
</evidence>
<evidence type="ECO:0000256" key="2">
    <source>
        <dbReference type="ARBA" id="ARBA00007386"/>
    </source>
</evidence>
<comment type="similarity">
    <text evidence="2">Belongs to the FAM24 family.</text>
</comment>
<keyword evidence="4" id="KW-0732">Signal</keyword>
<evidence type="ECO:0000256" key="5">
    <source>
        <dbReference type="SAM" id="Phobius"/>
    </source>
</evidence>
<keyword evidence="5" id="KW-0812">Transmembrane</keyword>
<sequence length="100" mass="11100">MFDLRTKVMIGIASSLLVAAIMLIIVVLCLYLKIAKALKMAKMADVENCIEPCKFTQDKIVRPKPIIAESCRTFQYCDDCSIYTDVDSLPPCFCGTNDGL</sequence>
<comment type="subcellular location">
    <subcellularLocation>
        <location evidence="1">Secreted</location>
    </subcellularLocation>
</comment>